<dbReference type="Gene3D" id="2.40.30.30">
    <property type="entry name" value="Riboflavin kinase-like"/>
    <property type="match status" value="1"/>
</dbReference>
<keyword evidence="9 15" id="KW-0418">Kinase</keyword>
<evidence type="ECO:0000313" key="17">
    <source>
        <dbReference type="EMBL" id="ANH79063.1"/>
    </source>
</evidence>
<keyword evidence="10 15" id="KW-0274">FAD</keyword>
<dbReference type="NCBIfam" id="TIGR00083">
    <property type="entry name" value="ribF"/>
    <property type="match status" value="1"/>
</dbReference>
<dbReference type="InterPro" id="IPR023465">
    <property type="entry name" value="Riboflavin_kinase_dom_sf"/>
</dbReference>
<dbReference type="EMBL" id="CP014639">
    <property type="protein sequence ID" value="ANH79063.1"/>
    <property type="molecule type" value="Genomic_DNA"/>
</dbReference>
<protein>
    <recommendedName>
        <fullName evidence="15">Riboflavin biosynthesis protein</fullName>
    </recommendedName>
    <domain>
        <recommendedName>
            <fullName evidence="15">Riboflavin kinase</fullName>
            <ecNumber evidence="15">2.7.1.26</ecNumber>
        </recommendedName>
        <alternativeName>
            <fullName evidence="15">Flavokinase</fullName>
        </alternativeName>
    </domain>
    <domain>
        <recommendedName>
            <fullName evidence="15">FMN adenylyltransferase</fullName>
            <ecNumber evidence="15">2.7.7.2</ecNumber>
        </recommendedName>
        <alternativeName>
            <fullName evidence="15">FAD pyrophosphorylase</fullName>
        </alternativeName>
        <alternativeName>
            <fullName evidence="15">FAD synthase</fullName>
        </alternativeName>
    </domain>
</protein>
<keyword evidence="7 15" id="KW-0548">Nucleotidyltransferase</keyword>
<dbReference type="GO" id="GO:0009398">
    <property type="term" value="P:FMN biosynthetic process"/>
    <property type="evidence" value="ECO:0007669"/>
    <property type="project" value="UniProtKB-UniRule"/>
</dbReference>
<dbReference type="GO" id="GO:0009231">
    <property type="term" value="P:riboflavin biosynthetic process"/>
    <property type="evidence" value="ECO:0007669"/>
    <property type="project" value="InterPro"/>
</dbReference>
<keyword evidence="5 15" id="KW-0288">FMN</keyword>
<dbReference type="RefSeq" id="WP_066483002.1">
    <property type="nucleotide sequence ID" value="NZ_CP014639.1"/>
</dbReference>
<evidence type="ECO:0000256" key="14">
    <source>
        <dbReference type="ARBA" id="ARBA00049494"/>
    </source>
</evidence>
<gene>
    <name evidence="17" type="ORF">Cs308_0893</name>
</gene>
<evidence type="ECO:0000256" key="4">
    <source>
        <dbReference type="ARBA" id="ARBA00022630"/>
    </source>
</evidence>
<dbReference type="EC" id="2.7.7.2" evidence="15"/>
<evidence type="ECO:0000256" key="7">
    <source>
        <dbReference type="ARBA" id="ARBA00022695"/>
    </source>
</evidence>
<dbReference type="SUPFAM" id="SSF52374">
    <property type="entry name" value="Nucleotidylyl transferase"/>
    <property type="match status" value="1"/>
</dbReference>
<dbReference type="InterPro" id="IPR014729">
    <property type="entry name" value="Rossmann-like_a/b/a_fold"/>
</dbReference>
<evidence type="ECO:0000256" key="12">
    <source>
        <dbReference type="ARBA" id="ARBA00023268"/>
    </source>
</evidence>
<comment type="pathway">
    <text evidence="2 15">Cofactor biosynthesis; FAD biosynthesis; FAD from FMN: step 1/1.</text>
</comment>
<dbReference type="OrthoDB" id="9803667at2"/>
<organism evidence="17 18">
    <name type="scientific">Candidatus Chlamydia sanziniae</name>
    <dbReference type="NCBI Taxonomy" id="1806891"/>
    <lineage>
        <taxon>Bacteria</taxon>
        <taxon>Pseudomonadati</taxon>
        <taxon>Chlamydiota</taxon>
        <taxon>Chlamydiia</taxon>
        <taxon>Chlamydiales</taxon>
        <taxon>Chlamydiaceae</taxon>
        <taxon>Chlamydia/Chlamydophila group</taxon>
        <taxon>Chlamydia</taxon>
    </lineage>
</organism>
<dbReference type="Pfam" id="PF06574">
    <property type="entry name" value="FAD_syn"/>
    <property type="match status" value="1"/>
</dbReference>
<evidence type="ECO:0000256" key="9">
    <source>
        <dbReference type="ARBA" id="ARBA00022777"/>
    </source>
</evidence>
<dbReference type="Proteomes" id="UP000078162">
    <property type="component" value="Chromosome"/>
</dbReference>
<evidence type="ECO:0000256" key="15">
    <source>
        <dbReference type="PIRNR" id="PIRNR004491"/>
    </source>
</evidence>
<evidence type="ECO:0000256" key="1">
    <source>
        <dbReference type="ARBA" id="ARBA00002121"/>
    </source>
</evidence>
<dbReference type="PANTHER" id="PTHR22749:SF6">
    <property type="entry name" value="RIBOFLAVIN KINASE"/>
    <property type="match status" value="1"/>
</dbReference>
<dbReference type="GO" id="GO:0003919">
    <property type="term" value="F:FMN adenylyltransferase activity"/>
    <property type="evidence" value="ECO:0007669"/>
    <property type="project" value="UniProtKB-UniRule"/>
</dbReference>
<dbReference type="GO" id="GO:0005524">
    <property type="term" value="F:ATP binding"/>
    <property type="evidence" value="ECO:0007669"/>
    <property type="project" value="UniProtKB-UniRule"/>
</dbReference>
<dbReference type="SUPFAM" id="SSF82114">
    <property type="entry name" value="Riboflavin kinase-like"/>
    <property type="match status" value="1"/>
</dbReference>
<dbReference type="InterPro" id="IPR023468">
    <property type="entry name" value="Riboflavin_kinase"/>
</dbReference>
<dbReference type="STRING" id="1806891.Cs308_0893"/>
<dbReference type="PANTHER" id="PTHR22749">
    <property type="entry name" value="RIBOFLAVIN KINASE/FMN ADENYLYLTRANSFERASE"/>
    <property type="match status" value="1"/>
</dbReference>
<sequence length="305" mass="34006">MEIAYSFASSTSIDSVTVGFFDGCHLGHSKLLSVLTSYPGTSGIITFDPHPQAILSSPPKLITNRQERLKLLQAFPIDFLCILSFDFKLANQSADTFISSLHEQLKFKRLILGHDSRLGKGGQGNVNTLIPLGKSLGIEIVQVSPCYVDGILVSSNRVRNLLIEGHLELAYRYLGYPYTFLGKVAEGYGIGSDLGFATINLPREESLLPLGVYACEICHKNKNYLGVMNLGIAPTIKRNSLCVEAHLFNFFGNLYDEEVAIIPRKFLRKEKKFSSRVTLVNAIRQDISNAQNFFKNNTFNYVRKE</sequence>
<feature type="domain" description="Riboflavin kinase" evidence="16">
    <location>
        <begin position="173"/>
        <end position="295"/>
    </location>
</feature>
<evidence type="ECO:0000256" key="13">
    <source>
        <dbReference type="ARBA" id="ARBA00047880"/>
    </source>
</evidence>
<keyword evidence="11 15" id="KW-0067">ATP-binding</keyword>
<evidence type="ECO:0000256" key="11">
    <source>
        <dbReference type="ARBA" id="ARBA00022840"/>
    </source>
</evidence>
<proteinExistence type="inferred from homology"/>
<accession>A0A1A9HY94</accession>
<dbReference type="UniPathway" id="UPA00277">
    <property type="reaction ID" value="UER00407"/>
</dbReference>
<dbReference type="InterPro" id="IPR015864">
    <property type="entry name" value="FAD_synthase"/>
</dbReference>
<keyword evidence="18" id="KW-1185">Reference proteome</keyword>
<evidence type="ECO:0000256" key="5">
    <source>
        <dbReference type="ARBA" id="ARBA00022643"/>
    </source>
</evidence>
<dbReference type="Pfam" id="PF01687">
    <property type="entry name" value="Flavokinase"/>
    <property type="match status" value="1"/>
</dbReference>
<evidence type="ECO:0000256" key="3">
    <source>
        <dbReference type="ARBA" id="ARBA00005201"/>
    </source>
</evidence>
<dbReference type="Gene3D" id="3.40.50.620">
    <property type="entry name" value="HUPs"/>
    <property type="match status" value="1"/>
</dbReference>
<dbReference type="InterPro" id="IPR015865">
    <property type="entry name" value="Riboflavin_kinase_bac/euk"/>
</dbReference>
<name>A0A1A9HY94_9CHLA</name>
<keyword evidence="12" id="KW-0511">Multifunctional enzyme</keyword>
<evidence type="ECO:0000313" key="18">
    <source>
        <dbReference type="Proteomes" id="UP000078162"/>
    </source>
</evidence>
<evidence type="ECO:0000256" key="8">
    <source>
        <dbReference type="ARBA" id="ARBA00022741"/>
    </source>
</evidence>
<comment type="pathway">
    <text evidence="3 15">Cofactor biosynthesis; FMN biosynthesis; FMN from riboflavin (ATP route): step 1/1.</text>
</comment>
<evidence type="ECO:0000256" key="6">
    <source>
        <dbReference type="ARBA" id="ARBA00022679"/>
    </source>
</evidence>
<comment type="catalytic activity">
    <reaction evidence="14 15">
        <text>FMN + ATP + H(+) = FAD + diphosphate</text>
        <dbReference type="Rhea" id="RHEA:17237"/>
        <dbReference type="ChEBI" id="CHEBI:15378"/>
        <dbReference type="ChEBI" id="CHEBI:30616"/>
        <dbReference type="ChEBI" id="CHEBI:33019"/>
        <dbReference type="ChEBI" id="CHEBI:57692"/>
        <dbReference type="ChEBI" id="CHEBI:58210"/>
        <dbReference type="EC" id="2.7.7.2"/>
    </reaction>
</comment>
<keyword evidence="4 15" id="KW-0285">Flavoprotein</keyword>
<evidence type="ECO:0000259" key="16">
    <source>
        <dbReference type="SMART" id="SM00904"/>
    </source>
</evidence>
<comment type="similarity">
    <text evidence="15">Belongs to the ribF family.</text>
</comment>
<reference evidence="17 18" key="1">
    <citation type="submission" date="2016-03" db="EMBL/GenBank/DDBJ databases">
        <title>Culture-independent genomics supports pathogen discovery for uncultivable bacteria within the genus Chlamydia.</title>
        <authorList>
            <person name="Taylor-Brown A."/>
            <person name="Bachmann N.L."/>
            <person name="Borel N."/>
            <person name="Polkinghorne A."/>
        </authorList>
    </citation>
    <scope>NUCLEOTIDE SEQUENCE [LARGE SCALE GENOMIC DNA]</scope>
    <source>
        <strain evidence="17 18">2742-308</strain>
    </source>
</reference>
<evidence type="ECO:0000256" key="2">
    <source>
        <dbReference type="ARBA" id="ARBA00004726"/>
    </source>
</evidence>
<dbReference type="CDD" id="cd02064">
    <property type="entry name" value="FAD_synthetase_N"/>
    <property type="match status" value="1"/>
</dbReference>
<dbReference type="KEGG" id="csaz:Cs308_0893"/>
<dbReference type="PIRSF" id="PIRSF004491">
    <property type="entry name" value="FAD_Synth"/>
    <property type="match status" value="1"/>
</dbReference>
<keyword evidence="6 15" id="KW-0808">Transferase</keyword>
<dbReference type="PATRIC" id="fig|1806891.3.peg.885"/>
<dbReference type="EC" id="2.7.1.26" evidence="15"/>
<dbReference type="InterPro" id="IPR002606">
    <property type="entry name" value="Riboflavin_kinase_bac"/>
</dbReference>
<dbReference type="AlphaFoldDB" id="A0A1A9HY94"/>
<dbReference type="GO" id="GO:0008531">
    <property type="term" value="F:riboflavin kinase activity"/>
    <property type="evidence" value="ECO:0007669"/>
    <property type="project" value="UniProtKB-UniRule"/>
</dbReference>
<dbReference type="SMART" id="SM00904">
    <property type="entry name" value="Flavokinase"/>
    <property type="match status" value="1"/>
</dbReference>
<dbReference type="GO" id="GO:0006747">
    <property type="term" value="P:FAD biosynthetic process"/>
    <property type="evidence" value="ECO:0007669"/>
    <property type="project" value="UniProtKB-UniRule"/>
</dbReference>
<keyword evidence="8 15" id="KW-0547">Nucleotide-binding</keyword>
<comment type="function">
    <text evidence="1">Catalyzes the phosphorylation of riboflavin to FMN followed by the adenylation of FMN to FAD.</text>
</comment>
<dbReference type="UniPathway" id="UPA00276">
    <property type="reaction ID" value="UER00406"/>
</dbReference>
<dbReference type="NCBIfam" id="NF004162">
    <property type="entry name" value="PRK05627.1-5"/>
    <property type="match status" value="1"/>
</dbReference>
<comment type="catalytic activity">
    <reaction evidence="13 15">
        <text>riboflavin + ATP = FMN + ADP + H(+)</text>
        <dbReference type="Rhea" id="RHEA:14357"/>
        <dbReference type="ChEBI" id="CHEBI:15378"/>
        <dbReference type="ChEBI" id="CHEBI:30616"/>
        <dbReference type="ChEBI" id="CHEBI:57986"/>
        <dbReference type="ChEBI" id="CHEBI:58210"/>
        <dbReference type="ChEBI" id="CHEBI:456216"/>
        <dbReference type="EC" id="2.7.1.26"/>
    </reaction>
</comment>
<evidence type="ECO:0000256" key="10">
    <source>
        <dbReference type="ARBA" id="ARBA00022827"/>
    </source>
</evidence>